<keyword evidence="7" id="KW-1185">Reference proteome</keyword>
<evidence type="ECO:0000256" key="4">
    <source>
        <dbReference type="SAM" id="SignalP"/>
    </source>
</evidence>
<organism evidence="6 7">
    <name type="scientific">Pontibacter toksunensis</name>
    <dbReference type="NCBI Taxonomy" id="1332631"/>
    <lineage>
        <taxon>Bacteria</taxon>
        <taxon>Pseudomonadati</taxon>
        <taxon>Bacteroidota</taxon>
        <taxon>Cytophagia</taxon>
        <taxon>Cytophagales</taxon>
        <taxon>Hymenobacteraceae</taxon>
        <taxon>Pontibacter</taxon>
    </lineage>
</organism>
<feature type="signal peptide" evidence="4">
    <location>
        <begin position="1"/>
        <end position="20"/>
    </location>
</feature>
<keyword evidence="1" id="KW-0719">Serine esterase</keyword>
<protein>
    <submittedName>
        <fullName evidence="6">Acetylxylan esterase</fullName>
    </submittedName>
</protein>
<keyword evidence="2 4" id="KW-0732">Signal</keyword>
<dbReference type="EMBL" id="JBHUOX010000023">
    <property type="protein sequence ID" value="MFD3003048.1"/>
    <property type="molecule type" value="Genomic_DNA"/>
</dbReference>
<dbReference type="InterPro" id="IPR054579">
    <property type="entry name" value="GCE-like_dom"/>
</dbReference>
<dbReference type="SUPFAM" id="SSF53474">
    <property type="entry name" value="alpha/beta-Hydrolases"/>
    <property type="match status" value="1"/>
</dbReference>
<dbReference type="Proteomes" id="UP001597641">
    <property type="component" value="Unassembled WGS sequence"/>
</dbReference>
<evidence type="ECO:0000313" key="7">
    <source>
        <dbReference type="Proteomes" id="UP001597641"/>
    </source>
</evidence>
<dbReference type="PANTHER" id="PTHR22946:SF13">
    <property type="entry name" value="ALPHA_BETA HYDROLASE PSOB"/>
    <property type="match status" value="1"/>
</dbReference>
<name>A0ABW6C4F4_9BACT</name>
<dbReference type="RefSeq" id="WP_377489653.1">
    <property type="nucleotide sequence ID" value="NZ_JBHUOX010000023.1"/>
</dbReference>
<accession>A0ABW6C4F4</accession>
<sequence length="395" mass="44567">MIKGLIVFLAFFLCFTTAQAQNYEESKVPAYTLPEVLKMEDGTAVRNKASWENKRRPEILRLFEDNVYGQMPKKHDSLSFTVTNEVPNAMDGMARLKEVTITAWKDKKSADIHLTLFIPTKPKKPVPAFLLINNRDQNNTDPTRATKSDFWPAEMVVDSGYAVAAFHVSDAAPDTKDSYQNGILRLYPEQLKADNGMKAIGAWAWAASRVMDYFEADKDIDARKVALVGHSRGGKAASWAGAQDQRFAIVISNNSGNTGAALSRRRFGETVKKINDTFPHWFNDNYKKYNDNEAALPVDQHMLLSLIAPRPVYVTSASEDLWADPRGSYISLLQAQKAYNLYKKPSALSPEPPAINSPIINSYLGYHNREGKHNLTAYDWQNFIQFADYHFTKQK</sequence>
<proteinExistence type="predicted"/>
<feature type="domain" description="4-O-methyl-glucuronoyl methylesterase-like" evidence="5">
    <location>
        <begin position="101"/>
        <end position="340"/>
    </location>
</feature>
<evidence type="ECO:0000259" key="5">
    <source>
        <dbReference type="Pfam" id="PF22244"/>
    </source>
</evidence>
<evidence type="ECO:0000256" key="2">
    <source>
        <dbReference type="ARBA" id="ARBA00022729"/>
    </source>
</evidence>
<feature type="chain" id="PRO_5045340632" evidence="4">
    <location>
        <begin position="21"/>
        <end position="395"/>
    </location>
</feature>
<evidence type="ECO:0000256" key="3">
    <source>
        <dbReference type="ARBA" id="ARBA00022801"/>
    </source>
</evidence>
<evidence type="ECO:0000313" key="6">
    <source>
        <dbReference type="EMBL" id="MFD3003048.1"/>
    </source>
</evidence>
<dbReference type="PANTHER" id="PTHR22946">
    <property type="entry name" value="DIENELACTONE HYDROLASE DOMAIN-CONTAINING PROTEIN-RELATED"/>
    <property type="match status" value="1"/>
</dbReference>
<dbReference type="Gene3D" id="3.40.50.1820">
    <property type="entry name" value="alpha/beta hydrolase"/>
    <property type="match status" value="1"/>
</dbReference>
<evidence type="ECO:0000256" key="1">
    <source>
        <dbReference type="ARBA" id="ARBA00022487"/>
    </source>
</evidence>
<dbReference type="InterPro" id="IPR029058">
    <property type="entry name" value="AB_hydrolase_fold"/>
</dbReference>
<reference evidence="7" key="1">
    <citation type="journal article" date="2019" name="Int. J. Syst. Evol. Microbiol.">
        <title>The Global Catalogue of Microorganisms (GCM) 10K type strain sequencing project: providing services to taxonomists for standard genome sequencing and annotation.</title>
        <authorList>
            <consortium name="The Broad Institute Genomics Platform"/>
            <consortium name="The Broad Institute Genome Sequencing Center for Infectious Disease"/>
            <person name="Wu L."/>
            <person name="Ma J."/>
        </authorList>
    </citation>
    <scope>NUCLEOTIDE SEQUENCE [LARGE SCALE GENOMIC DNA]</scope>
    <source>
        <strain evidence="7">KCTC 23984</strain>
    </source>
</reference>
<keyword evidence="3" id="KW-0378">Hydrolase</keyword>
<dbReference type="InterPro" id="IPR050261">
    <property type="entry name" value="FrsA_esterase"/>
</dbReference>
<dbReference type="Pfam" id="PF22244">
    <property type="entry name" value="GCE_fung"/>
    <property type="match status" value="1"/>
</dbReference>
<gene>
    <name evidence="6" type="ORF">ACFS7Z_21970</name>
</gene>
<comment type="caution">
    <text evidence="6">The sequence shown here is derived from an EMBL/GenBank/DDBJ whole genome shotgun (WGS) entry which is preliminary data.</text>
</comment>